<dbReference type="OrthoDB" id="927979at2759"/>
<accession>A0A5A7QTV0</accession>
<evidence type="ECO:0000313" key="2">
    <source>
        <dbReference type="Proteomes" id="UP000325081"/>
    </source>
</evidence>
<dbReference type="GO" id="GO:0032259">
    <property type="term" value="P:methylation"/>
    <property type="evidence" value="ECO:0007669"/>
    <property type="project" value="UniProtKB-KW"/>
</dbReference>
<comment type="caution">
    <text evidence="1">The sequence shown here is derived from an EMBL/GenBank/DDBJ whole genome shotgun (WGS) entry which is preliminary data.</text>
</comment>
<evidence type="ECO:0000313" key="1">
    <source>
        <dbReference type="EMBL" id="GER47381.1"/>
    </source>
</evidence>
<dbReference type="EMBL" id="BKCP01007893">
    <property type="protein sequence ID" value="GER47381.1"/>
    <property type="molecule type" value="Genomic_DNA"/>
</dbReference>
<keyword evidence="1" id="KW-0489">Methyltransferase</keyword>
<dbReference type="Proteomes" id="UP000325081">
    <property type="component" value="Unassembled WGS sequence"/>
</dbReference>
<dbReference type="GO" id="GO:0008168">
    <property type="term" value="F:methyltransferase activity"/>
    <property type="evidence" value="ECO:0007669"/>
    <property type="project" value="UniProtKB-KW"/>
</dbReference>
<reference evidence="2" key="1">
    <citation type="journal article" date="2019" name="Curr. Biol.">
        <title>Genome Sequence of Striga asiatica Provides Insight into the Evolution of Plant Parasitism.</title>
        <authorList>
            <person name="Yoshida S."/>
            <person name="Kim S."/>
            <person name="Wafula E.K."/>
            <person name="Tanskanen J."/>
            <person name="Kim Y.M."/>
            <person name="Honaas L."/>
            <person name="Yang Z."/>
            <person name="Spallek T."/>
            <person name="Conn C.E."/>
            <person name="Ichihashi Y."/>
            <person name="Cheong K."/>
            <person name="Cui S."/>
            <person name="Der J.P."/>
            <person name="Gundlach H."/>
            <person name="Jiao Y."/>
            <person name="Hori C."/>
            <person name="Ishida J.K."/>
            <person name="Kasahara H."/>
            <person name="Kiba T."/>
            <person name="Kim M.S."/>
            <person name="Koo N."/>
            <person name="Laohavisit A."/>
            <person name="Lee Y.H."/>
            <person name="Lumba S."/>
            <person name="McCourt P."/>
            <person name="Mortimer J.C."/>
            <person name="Mutuku J.M."/>
            <person name="Nomura T."/>
            <person name="Sasaki-Sekimoto Y."/>
            <person name="Seto Y."/>
            <person name="Wang Y."/>
            <person name="Wakatake T."/>
            <person name="Sakakibara H."/>
            <person name="Demura T."/>
            <person name="Yamaguchi S."/>
            <person name="Yoneyama K."/>
            <person name="Manabe R.I."/>
            <person name="Nelson D.C."/>
            <person name="Schulman A.H."/>
            <person name="Timko M.P."/>
            <person name="dePamphilis C.W."/>
            <person name="Choi D."/>
            <person name="Shirasu K."/>
        </authorList>
    </citation>
    <scope>NUCLEOTIDE SEQUENCE [LARGE SCALE GENOMIC DNA]</scope>
    <source>
        <strain evidence="2">cv. UVA1</strain>
    </source>
</reference>
<protein>
    <submittedName>
        <fullName evidence="1">Ribosomal RNA large subunit methyltransferase M</fullName>
    </submittedName>
</protein>
<keyword evidence="1" id="KW-0808">Transferase</keyword>
<sequence>MVVKRSTPTDGGDPSSTRSCIRYLLCQGCYSSMDREARMQRIAERYRVPGWTTQEERVCYELFFDMCRETPNTNQSVTLNSLWPDLSRQLSERMQKHFSITKVMAKINMLRTHFREFLLYMTIPGTKVCLYRGIVTETDYDNYFRRKGFKWYYECVELWDMCGAVDVDMNWGTGGSTDNPIMYDDIDEENEMHDEAAVEDINGNEAVADLQDMLAEGEAMELDTDVESLSDKLQNV</sequence>
<proteinExistence type="predicted"/>
<name>A0A5A7QTV0_STRAF</name>
<dbReference type="AlphaFoldDB" id="A0A5A7QTV0"/>
<organism evidence="1 2">
    <name type="scientific">Striga asiatica</name>
    <name type="common">Asiatic witchweed</name>
    <name type="synonym">Buchnera asiatica</name>
    <dbReference type="NCBI Taxonomy" id="4170"/>
    <lineage>
        <taxon>Eukaryota</taxon>
        <taxon>Viridiplantae</taxon>
        <taxon>Streptophyta</taxon>
        <taxon>Embryophyta</taxon>
        <taxon>Tracheophyta</taxon>
        <taxon>Spermatophyta</taxon>
        <taxon>Magnoliopsida</taxon>
        <taxon>eudicotyledons</taxon>
        <taxon>Gunneridae</taxon>
        <taxon>Pentapetalae</taxon>
        <taxon>asterids</taxon>
        <taxon>lamiids</taxon>
        <taxon>Lamiales</taxon>
        <taxon>Orobanchaceae</taxon>
        <taxon>Buchnereae</taxon>
        <taxon>Striga</taxon>
    </lineage>
</organism>
<gene>
    <name evidence="1" type="ORF">STAS_24492</name>
</gene>
<keyword evidence="2" id="KW-1185">Reference proteome</keyword>